<reference evidence="3 4" key="1">
    <citation type="submission" date="2020-03" db="EMBL/GenBank/DDBJ databases">
        <title>Genome mining reveals the biosynthetic pathways of PHA and ectoines of the halophilic strain Salinivibrio costicola M318 isolated from fermented shrimp paste.</title>
        <authorList>
            <person name="Doan T.V."/>
            <person name="Tran L.T."/>
            <person name="Trieu T.A."/>
            <person name="Nguyen Q.V."/>
            <person name="Quach T.N."/>
            <person name="Phi T.Q."/>
            <person name="Kumar S."/>
        </authorList>
    </citation>
    <scope>NUCLEOTIDE SEQUENCE [LARGE SCALE GENOMIC DNA]</scope>
    <source>
        <strain evidence="3 4">M318</strain>
        <plasmid evidence="3 4">pM138.2</plasmid>
    </source>
</reference>
<dbReference type="InterPro" id="IPR036388">
    <property type="entry name" value="WH-like_DNA-bd_sf"/>
</dbReference>
<gene>
    <name evidence="3" type="ORF">HBA18_16575</name>
</gene>
<sequence>MTDDTDRRFQVSTETASDLPKQFFKKSHELVFSQLGLTAREHDMMALFLAKLHRDHWNDYLERRDIHAPRYVFSSDVLKDWFGLDAKQLYPTLRPVAERLSSRKVGIQNDSEQEFDFIPLFARVRYQKGQLTIVPNSELLHAYVDYSAGHAQINHHAFRKLKSEHSKRLFTLLSRFRETGVLHPQSIEALHGLFGLLDEKGNLIKPSYRSNKVFIDRCIRKPIKEMMQCPEVIKELEFHTDSKTGNVGFAPIMQGRKMIAVQFLYRWKTHDQVAEKQAREKLAAEPAPDDPMLTLVREAWQIVMSWPYGGELTDKHDFALRSVELGITKMPEDKPIDATFISRLNTIRSEMLATENDKE</sequence>
<dbReference type="InterPro" id="IPR000525">
    <property type="entry name" value="Initiator_Rep_WH1"/>
</dbReference>
<feature type="domain" description="Initiator Rep protein WH1" evidence="2">
    <location>
        <begin position="25"/>
        <end position="174"/>
    </location>
</feature>
<evidence type="ECO:0000259" key="2">
    <source>
        <dbReference type="Pfam" id="PF01051"/>
    </source>
</evidence>
<geneLocation type="plasmid" evidence="3 4">
    <name>pM138.2</name>
</geneLocation>
<organism evidence="3 4">
    <name type="scientific">Salinivibrio costicola</name>
    <name type="common">Vibrio costicola</name>
    <dbReference type="NCBI Taxonomy" id="51367"/>
    <lineage>
        <taxon>Bacteria</taxon>
        <taxon>Pseudomonadati</taxon>
        <taxon>Pseudomonadota</taxon>
        <taxon>Gammaproteobacteria</taxon>
        <taxon>Vibrionales</taxon>
        <taxon>Vibrionaceae</taxon>
        <taxon>Salinivibrio</taxon>
    </lineage>
</organism>
<accession>A0ABX6K945</accession>
<dbReference type="InterPro" id="IPR036390">
    <property type="entry name" value="WH_DNA-bd_sf"/>
</dbReference>
<dbReference type="Pfam" id="PF01051">
    <property type="entry name" value="Rep3_N"/>
    <property type="match status" value="1"/>
</dbReference>
<name>A0ABX6K945_SALCS</name>
<proteinExistence type="inferred from homology"/>
<dbReference type="Gene3D" id="1.10.10.10">
    <property type="entry name" value="Winged helix-like DNA-binding domain superfamily/Winged helix DNA-binding domain"/>
    <property type="match status" value="2"/>
</dbReference>
<evidence type="ECO:0000313" key="3">
    <source>
        <dbReference type="EMBL" id="QIR08043.1"/>
    </source>
</evidence>
<dbReference type="Proteomes" id="UP000501408">
    <property type="component" value="Plasmid pM138.2"/>
</dbReference>
<protein>
    <submittedName>
        <fullName evidence="3">Replication initiation protein</fullName>
    </submittedName>
</protein>
<dbReference type="EMBL" id="CP050269">
    <property type="protein sequence ID" value="QIR08043.1"/>
    <property type="molecule type" value="Genomic_DNA"/>
</dbReference>
<evidence type="ECO:0000313" key="4">
    <source>
        <dbReference type="Proteomes" id="UP000501408"/>
    </source>
</evidence>
<comment type="similarity">
    <text evidence="1">Belongs to the initiator RepB protein family.</text>
</comment>
<keyword evidence="3" id="KW-0614">Plasmid</keyword>
<dbReference type="SUPFAM" id="SSF46785">
    <property type="entry name" value="Winged helix' DNA-binding domain"/>
    <property type="match status" value="2"/>
</dbReference>
<dbReference type="RefSeq" id="WP_167315478.1">
    <property type="nucleotide sequence ID" value="NZ_CP050269.1"/>
</dbReference>
<keyword evidence="4" id="KW-1185">Reference proteome</keyword>
<evidence type="ECO:0000256" key="1">
    <source>
        <dbReference type="ARBA" id="ARBA00038283"/>
    </source>
</evidence>